<evidence type="ECO:0000313" key="12">
    <source>
        <dbReference type="EMBL" id="OAF10838.1"/>
    </source>
</evidence>
<evidence type="ECO:0000256" key="1">
    <source>
        <dbReference type="SAM" id="MobiDB-lite"/>
    </source>
</evidence>
<dbReference type="OrthoDB" id="9774608at2"/>
<evidence type="ECO:0000313" key="11">
    <source>
        <dbReference type="EMBL" id="OAF10431.1"/>
    </source>
</evidence>
<sequence>MMADEELFGELPEQAKPRAGAEPVGAPRLREPMRDQIELRAVDIESLIGQEHPARVIWAYVEGLDLSELEDRVKARENTPGHPPPSPRLLLALWLYATSDGVGSARALDRLCESHDVYRWLCGGVSMNYHTLSDFRVGCADLLDRLLSEHLAALSKAGLVDLEKLTQDGVRIRANAGTGSFRREATLDRQMAQAQAVVEELKREVDADPEASNRRIRAARERAARERSERVQAAQAALAEIKRKRKQLDEKGGNGKKPKEARASTTDPQARVMKMADAGFRPAYNVQVASAAGELIVVTVDVDNNGSDRGLMRPMLERTRSLLGRFPRRHLVDGGFCSAEDIEWAHSEGIDIYCPPTQSRSGVDPYLPRHGDGPGVLAWRARMASEDGKAQYRARTICECIHARWRNWDLRQLTVRGIEKVRAVVLWYALTNNILQGHHLAKP</sequence>
<dbReference type="EMBL" id="LUUB01000055">
    <property type="protein sequence ID" value="OAF09439.1"/>
    <property type="molecule type" value="Genomic_DNA"/>
</dbReference>
<feature type="region of interest" description="Disordered" evidence="1">
    <location>
        <begin position="244"/>
        <end position="269"/>
    </location>
</feature>
<evidence type="ECO:0000313" key="9">
    <source>
        <dbReference type="EMBL" id="OAF10188.1"/>
    </source>
</evidence>
<protein>
    <submittedName>
        <fullName evidence="8">Transposase</fullName>
    </submittedName>
</protein>
<dbReference type="EMBL" id="LUUB01000050">
    <property type="protein sequence ID" value="OAF10838.1"/>
    <property type="molecule type" value="Genomic_DNA"/>
</dbReference>
<evidence type="ECO:0000313" key="4">
    <source>
        <dbReference type="EMBL" id="OAF06498.1"/>
    </source>
</evidence>
<evidence type="ECO:0000259" key="2">
    <source>
        <dbReference type="Pfam" id="PF01609"/>
    </source>
</evidence>
<evidence type="ECO:0000313" key="13">
    <source>
        <dbReference type="EMBL" id="OAF10993.1"/>
    </source>
</evidence>
<reference evidence="8 16" key="1">
    <citation type="submission" date="2016-03" db="EMBL/GenBank/DDBJ databases">
        <title>Draft Genome Sequence of the Strain BR 10245 (Bradyrhizobium sp.) isolated from nodules of Centrolobium paraense.</title>
        <authorList>
            <person name="Simoes-Araujo J.L.Sr."/>
            <person name="Barauna A.C."/>
            <person name="Silva K."/>
            <person name="Zilli J.E."/>
        </authorList>
    </citation>
    <scope>NUCLEOTIDE SEQUENCE [LARGE SCALE GENOMIC DNA]</scope>
    <source>
        <strain evidence="8 16">BR 10245</strain>
    </source>
</reference>
<dbReference type="GO" id="GO:0004803">
    <property type="term" value="F:transposase activity"/>
    <property type="evidence" value="ECO:0007669"/>
    <property type="project" value="InterPro"/>
</dbReference>
<dbReference type="EMBL" id="LUUB01000036">
    <property type="protein sequence ID" value="OAF13297.1"/>
    <property type="molecule type" value="Genomic_DNA"/>
</dbReference>
<dbReference type="EMBL" id="LUUB01000075">
    <property type="protein sequence ID" value="OAF06498.1"/>
    <property type="molecule type" value="Genomic_DNA"/>
</dbReference>
<feature type="region of interest" description="Disordered" evidence="1">
    <location>
        <begin position="1"/>
        <end position="26"/>
    </location>
</feature>
<dbReference type="EMBL" id="LUUB01000064">
    <property type="protein sequence ID" value="OAF07955.1"/>
    <property type="molecule type" value="Genomic_DNA"/>
</dbReference>
<evidence type="ECO:0000313" key="15">
    <source>
        <dbReference type="EMBL" id="OAF14841.1"/>
    </source>
</evidence>
<dbReference type="RefSeq" id="WP_076611642.1">
    <property type="nucleotide sequence ID" value="NZ_LUUB01000028.1"/>
</dbReference>
<evidence type="ECO:0000313" key="5">
    <source>
        <dbReference type="EMBL" id="OAF07048.1"/>
    </source>
</evidence>
<dbReference type="EMBL" id="LUUB01000051">
    <property type="protein sequence ID" value="OAF10431.1"/>
    <property type="molecule type" value="Genomic_DNA"/>
</dbReference>
<evidence type="ECO:0000313" key="10">
    <source>
        <dbReference type="EMBL" id="OAF10334.1"/>
    </source>
</evidence>
<dbReference type="GO" id="GO:0006313">
    <property type="term" value="P:DNA transposition"/>
    <property type="evidence" value="ECO:0007669"/>
    <property type="project" value="InterPro"/>
</dbReference>
<dbReference type="EMBL" id="LUUB01000028">
    <property type="protein sequence ID" value="OAF14841.1"/>
    <property type="molecule type" value="Genomic_DNA"/>
</dbReference>
<dbReference type="Proteomes" id="UP000076959">
    <property type="component" value="Unassembled WGS sequence"/>
</dbReference>
<dbReference type="EMBL" id="LUUB01000052">
    <property type="protein sequence ID" value="OAF10334.1"/>
    <property type="molecule type" value="Genomic_DNA"/>
</dbReference>
<dbReference type="InterPro" id="IPR002559">
    <property type="entry name" value="Transposase_11"/>
</dbReference>
<dbReference type="InterPro" id="IPR047629">
    <property type="entry name" value="IS1182_transpos"/>
</dbReference>
<dbReference type="EMBL" id="LUUB01000049">
    <property type="protein sequence ID" value="OAF10993.1"/>
    <property type="molecule type" value="Genomic_DNA"/>
</dbReference>
<dbReference type="PANTHER" id="PTHR33408">
    <property type="entry name" value="TRANSPOSASE"/>
    <property type="match status" value="1"/>
</dbReference>
<dbReference type="InterPro" id="IPR008490">
    <property type="entry name" value="Transposase_InsH_N"/>
</dbReference>
<dbReference type="EMBL" id="LUUB01000054">
    <property type="protein sequence ID" value="OAF09772.1"/>
    <property type="molecule type" value="Genomic_DNA"/>
</dbReference>
<dbReference type="Pfam" id="PF05598">
    <property type="entry name" value="DUF772"/>
    <property type="match status" value="1"/>
</dbReference>
<dbReference type="GO" id="GO:0003677">
    <property type="term" value="F:DNA binding"/>
    <property type="evidence" value="ECO:0007669"/>
    <property type="project" value="InterPro"/>
</dbReference>
<feature type="compositionally biased region" description="Basic and acidic residues" evidence="1">
    <location>
        <begin position="247"/>
        <end position="262"/>
    </location>
</feature>
<organism evidence="8 16">
    <name type="scientific">Bradyrhizobium centrolobii</name>
    <dbReference type="NCBI Taxonomy" id="1505087"/>
    <lineage>
        <taxon>Bacteria</taxon>
        <taxon>Pseudomonadati</taxon>
        <taxon>Pseudomonadota</taxon>
        <taxon>Alphaproteobacteria</taxon>
        <taxon>Hyphomicrobiales</taxon>
        <taxon>Nitrobacteraceae</taxon>
        <taxon>Bradyrhizobium</taxon>
    </lineage>
</organism>
<dbReference type="STRING" id="1505087.AYJ54_08655"/>
<evidence type="ECO:0000313" key="16">
    <source>
        <dbReference type="Proteomes" id="UP000076959"/>
    </source>
</evidence>
<evidence type="ECO:0000313" key="7">
    <source>
        <dbReference type="EMBL" id="OAF09439.1"/>
    </source>
</evidence>
<gene>
    <name evidence="13" type="ORF">AYJ54_08655</name>
    <name evidence="12" type="ORF">AYJ54_08870</name>
    <name evidence="11" type="ORF">AYJ54_09030</name>
    <name evidence="10" type="ORF">AYJ54_10775</name>
    <name evidence="9" type="ORF">AYJ54_10845</name>
    <name evidence="8" type="ORF">AYJ54_11210</name>
    <name evidence="7" type="ORF">AYJ54_13320</name>
    <name evidence="6" type="ORF">AYJ54_16475</name>
    <name evidence="5" type="ORF">AYJ54_18490</name>
    <name evidence="4" type="ORF">AYJ54_19555</name>
    <name evidence="15" type="ORF">AYJ54_41765</name>
    <name evidence="14" type="ORF">AYJ54_43950</name>
</gene>
<evidence type="ECO:0000259" key="3">
    <source>
        <dbReference type="Pfam" id="PF05598"/>
    </source>
</evidence>
<dbReference type="EMBL" id="LUUB01000071">
    <property type="protein sequence ID" value="OAF07048.1"/>
    <property type="molecule type" value="Genomic_DNA"/>
</dbReference>
<proteinExistence type="predicted"/>
<name>A0A176YQ64_9BRAD</name>
<keyword evidence="16" id="KW-1185">Reference proteome</keyword>
<feature type="domain" description="Transposase InsH N-terminal" evidence="3">
    <location>
        <begin position="43"/>
        <end position="136"/>
    </location>
</feature>
<dbReference type="EMBL" id="LUUB01000053">
    <property type="protein sequence ID" value="OAF10188.1"/>
    <property type="molecule type" value="Genomic_DNA"/>
</dbReference>
<evidence type="ECO:0000313" key="8">
    <source>
        <dbReference type="EMBL" id="OAF09772.1"/>
    </source>
</evidence>
<evidence type="ECO:0000313" key="14">
    <source>
        <dbReference type="EMBL" id="OAF13297.1"/>
    </source>
</evidence>
<accession>A0A176YQ64</accession>
<dbReference type="AlphaFoldDB" id="A0A176YQ64"/>
<evidence type="ECO:0000313" key="6">
    <source>
        <dbReference type="EMBL" id="OAF07955.1"/>
    </source>
</evidence>
<dbReference type="Pfam" id="PF01609">
    <property type="entry name" value="DDE_Tnp_1"/>
    <property type="match status" value="1"/>
</dbReference>
<comment type="caution">
    <text evidence="8">The sequence shown here is derived from an EMBL/GenBank/DDBJ whole genome shotgun (WGS) entry which is preliminary data.</text>
</comment>
<feature type="domain" description="Transposase IS4-like" evidence="2">
    <location>
        <begin position="278"/>
        <end position="430"/>
    </location>
</feature>
<dbReference type="PANTHER" id="PTHR33408:SF4">
    <property type="entry name" value="TRANSPOSASE DDE DOMAIN-CONTAINING PROTEIN"/>
    <property type="match status" value="1"/>
</dbReference>
<dbReference type="NCBIfam" id="NF033551">
    <property type="entry name" value="transpos_IS1182"/>
    <property type="match status" value="1"/>
</dbReference>